<keyword evidence="3" id="KW-1185">Reference proteome</keyword>
<sequence>MLQADEYEAAHLIAGGLVVTSNEMSLSCRFARALRIFRLPAQQTFASAACAAGTLSATSAFTERPGFHANPAHSSRRFVGSGAAPRLRSTK</sequence>
<gene>
    <name evidence="2" type="ORF">PQQ73_12080</name>
</gene>
<evidence type="ECO:0000256" key="1">
    <source>
        <dbReference type="SAM" id="MobiDB-lite"/>
    </source>
</evidence>
<evidence type="ECO:0000313" key="2">
    <source>
        <dbReference type="EMBL" id="MFM0717068.1"/>
    </source>
</evidence>
<organism evidence="2 3">
    <name type="scientific">Paraburkholderia strydomiana</name>
    <dbReference type="NCBI Taxonomy" id="1245417"/>
    <lineage>
        <taxon>Bacteria</taxon>
        <taxon>Pseudomonadati</taxon>
        <taxon>Pseudomonadota</taxon>
        <taxon>Betaproteobacteria</taxon>
        <taxon>Burkholderiales</taxon>
        <taxon>Burkholderiaceae</taxon>
        <taxon>Paraburkholderia</taxon>
    </lineage>
</organism>
<comment type="caution">
    <text evidence="2">The sequence shown here is derived from an EMBL/GenBank/DDBJ whole genome shotgun (WGS) entry which is preliminary data.</text>
</comment>
<dbReference type="Proteomes" id="UP001629392">
    <property type="component" value="Unassembled WGS sequence"/>
</dbReference>
<protein>
    <submittedName>
        <fullName evidence="2">Uncharacterized protein</fullName>
    </submittedName>
</protein>
<proteinExistence type="predicted"/>
<dbReference type="RefSeq" id="WP_408153102.1">
    <property type="nucleotide sequence ID" value="NZ_JAQQCL010000007.1"/>
</dbReference>
<dbReference type="EMBL" id="JAQQCL010000007">
    <property type="protein sequence ID" value="MFM0717068.1"/>
    <property type="molecule type" value="Genomic_DNA"/>
</dbReference>
<evidence type="ECO:0000313" key="3">
    <source>
        <dbReference type="Proteomes" id="UP001629392"/>
    </source>
</evidence>
<reference evidence="2 3" key="1">
    <citation type="journal article" date="2024" name="Chem. Sci.">
        <title>Discovery of megapolipeptins by genome mining of a Burkholderiales bacteria collection.</title>
        <authorList>
            <person name="Paulo B.S."/>
            <person name="Recchia M.J.J."/>
            <person name="Lee S."/>
            <person name="Fergusson C.H."/>
            <person name="Romanowski S.B."/>
            <person name="Hernandez A."/>
            <person name="Krull N."/>
            <person name="Liu D.Y."/>
            <person name="Cavanagh H."/>
            <person name="Bos A."/>
            <person name="Gray C.A."/>
            <person name="Murphy B.T."/>
            <person name="Linington R.G."/>
            <person name="Eustaquio A.S."/>
        </authorList>
    </citation>
    <scope>NUCLEOTIDE SEQUENCE [LARGE SCALE GENOMIC DNA]</scope>
    <source>
        <strain evidence="2 3">RL17-350-BIC-E</strain>
    </source>
</reference>
<accession>A0ABW9EE91</accession>
<name>A0ABW9EE91_9BURK</name>
<feature type="region of interest" description="Disordered" evidence="1">
    <location>
        <begin position="66"/>
        <end position="91"/>
    </location>
</feature>